<keyword evidence="6" id="KW-1185">Reference proteome</keyword>
<keyword evidence="2" id="KW-0238">DNA-binding</keyword>
<dbReference type="RefSeq" id="WP_200658646.1">
    <property type="nucleotide sequence ID" value="NZ_CAJNAW010000032.1"/>
</dbReference>
<protein>
    <recommendedName>
        <fullName evidence="4">HTH luxR-type domain-containing protein</fullName>
    </recommendedName>
</protein>
<keyword evidence="3" id="KW-0804">Transcription</keyword>
<evidence type="ECO:0000313" key="6">
    <source>
        <dbReference type="Proteomes" id="UP000673821"/>
    </source>
</evidence>
<dbReference type="SUPFAM" id="SSF46894">
    <property type="entry name" value="C-terminal effector domain of the bipartite response regulators"/>
    <property type="match status" value="1"/>
</dbReference>
<gene>
    <name evidence="5" type="ORF">R69776_02659</name>
</gene>
<dbReference type="InterPro" id="IPR000792">
    <property type="entry name" value="Tscrpt_reg_LuxR_C"/>
</dbReference>
<proteinExistence type="predicted"/>
<comment type="caution">
    <text evidence="5">The sequence shown here is derived from an EMBL/GenBank/DDBJ whole genome shotgun (WGS) entry which is preliminary data.</text>
</comment>
<sequence length="286" mass="32040">MTPSDGSPVVEWFSQADVLAHLQLHQHADAPHDTTKNRTPDHFVFTDPTTAIGKFDPPLTDFTEYRTQLRQAGFSTLSYGAFEMIGRRVLHAHLLRDLAPVSFAQPYFAGMWYEVDPRFAEVQRSGFPVAWRLDQIDEDAQQSGDRRKLALVAALRAHAMNSGVIFSLSAPQLGLNVSVGLTSELHDSDWINDRVIGTALAVSLGVHRFAQPFLEGRIRSTRVIALDSEQEAVLRRLVQGLSDQEIADALQTSLHKVSYHIQMLERLFNVQNRAQLAYLAARRVTV</sequence>
<evidence type="ECO:0000256" key="1">
    <source>
        <dbReference type="ARBA" id="ARBA00023015"/>
    </source>
</evidence>
<keyword evidence="1" id="KW-0805">Transcription regulation</keyword>
<accession>A0ABN7LGA2</accession>
<dbReference type="Gene3D" id="3.30.450.80">
    <property type="entry name" value="Transcription factor LuxR-like, autoinducer-binding domain"/>
    <property type="match status" value="1"/>
</dbReference>
<feature type="domain" description="HTH luxR-type" evidence="4">
    <location>
        <begin position="223"/>
        <end position="280"/>
    </location>
</feature>
<evidence type="ECO:0000256" key="3">
    <source>
        <dbReference type="ARBA" id="ARBA00023163"/>
    </source>
</evidence>
<dbReference type="EMBL" id="CAJNBH010000007">
    <property type="protein sequence ID" value="CAE6745404.1"/>
    <property type="molecule type" value="Genomic_DNA"/>
</dbReference>
<dbReference type="Pfam" id="PF00196">
    <property type="entry name" value="GerE"/>
    <property type="match status" value="1"/>
</dbReference>
<dbReference type="InterPro" id="IPR036388">
    <property type="entry name" value="WH-like_DNA-bd_sf"/>
</dbReference>
<evidence type="ECO:0000256" key="2">
    <source>
        <dbReference type="ARBA" id="ARBA00023125"/>
    </source>
</evidence>
<dbReference type="Gene3D" id="1.10.10.10">
    <property type="entry name" value="Winged helix-like DNA-binding domain superfamily/Winged helix DNA-binding domain"/>
    <property type="match status" value="1"/>
</dbReference>
<dbReference type="InterPro" id="IPR036693">
    <property type="entry name" value="TF_LuxR_autoind-bd_dom_sf"/>
</dbReference>
<dbReference type="SUPFAM" id="SSF75516">
    <property type="entry name" value="Pheromone-binding domain of LuxR-like quorum-sensing transcription factors"/>
    <property type="match status" value="1"/>
</dbReference>
<dbReference type="InterPro" id="IPR005143">
    <property type="entry name" value="TF_LuxR_autoind-bd_dom"/>
</dbReference>
<dbReference type="Pfam" id="PF03472">
    <property type="entry name" value="Autoind_bind"/>
    <property type="match status" value="1"/>
</dbReference>
<dbReference type="SMART" id="SM00421">
    <property type="entry name" value="HTH_LUXR"/>
    <property type="match status" value="1"/>
</dbReference>
<evidence type="ECO:0000313" key="5">
    <source>
        <dbReference type="EMBL" id="CAE6745404.1"/>
    </source>
</evidence>
<name>A0ABN7LGA2_9BURK</name>
<dbReference type="Proteomes" id="UP000673821">
    <property type="component" value="Unassembled WGS sequence"/>
</dbReference>
<evidence type="ECO:0000259" key="4">
    <source>
        <dbReference type="SMART" id="SM00421"/>
    </source>
</evidence>
<organism evidence="5 6">
    <name type="scientific">Paraburkholderia nemoris</name>
    <dbReference type="NCBI Taxonomy" id="2793076"/>
    <lineage>
        <taxon>Bacteria</taxon>
        <taxon>Pseudomonadati</taxon>
        <taxon>Pseudomonadota</taxon>
        <taxon>Betaproteobacteria</taxon>
        <taxon>Burkholderiales</taxon>
        <taxon>Burkholderiaceae</taxon>
        <taxon>Paraburkholderia</taxon>
    </lineage>
</organism>
<dbReference type="InterPro" id="IPR016032">
    <property type="entry name" value="Sig_transdc_resp-reg_C-effctor"/>
</dbReference>
<reference evidence="5 6" key="1">
    <citation type="submission" date="2021-02" db="EMBL/GenBank/DDBJ databases">
        <authorList>
            <person name="Vanwijnsberghe S."/>
        </authorList>
    </citation>
    <scope>NUCLEOTIDE SEQUENCE [LARGE SCALE GENOMIC DNA]</scope>
    <source>
        <strain evidence="5 6">R-69776</strain>
    </source>
</reference>